<evidence type="ECO:0000313" key="1">
    <source>
        <dbReference type="EMBL" id="TFC01038.1"/>
    </source>
</evidence>
<organism evidence="1 2">
    <name type="scientific">Cryobacterium adonitolivorans</name>
    <dbReference type="NCBI Taxonomy" id="1259189"/>
    <lineage>
        <taxon>Bacteria</taxon>
        <taxon>Bacillati</taxon>
        <taxon>Actinomycetota</taxon>
        <taxon>Actinomycetes</taxon>
        <taxon>Micrococcales</taxon>
        <taxon>Microbacteriaceae</taxon>
        <taxon>Cryobacterium</taxon>
    </lineage>
</organism>
<evidence type="ECO:0000313" key="2">
    <source>
        <dbReference type="Proteomes" id="UP000297907"/>
    </source>
</evidence>
<proteinExistence type="predicted"/>
<accession>A0A4R8W5G8</accession>
<gene>
    <name evidence="1" type="ORF">E3O42_11205</name>
</gene>
<dbReference type="RefSeq" id="WP_134454017.1">
    <property type="nucleotide sequence ID" value="NZ_SOFL01000036.1"/>
</dbReference>
<sequence>MKNSRANQSSPRAPPAAFTGFDVQLHGEHWREGTGDHAIEDLNPWTEEPILRIRSASLEA</sequence>
<reference evidence="1 2" key="1">
    <citation type="submission" date="2019-03" db="EMBL/GenBank/DDBJ databases">
        <title>Genomics of glacier-inhabiting Cryobacterium strains.</title>
        <authorList>
            <person name="Liu Q."/>
            <person name="Xin Y.-H."/>
        </authorList>
    </citation>
    <scope>NUCLEOTIDE SEQUENCE [LARGE SCALE GENOMIC DNA]</scope>
    <source>
        <strain evidence="1 2">RHLS22-1</strain>
    </source>
</reference>
<comment type="caution">
    <text evidence="1">The sequence shown here is derived from an EMBL/GenBank/DDBJ whole genome shotgun (WGS) entry which is preliminary data.</text>
</comment>
<protein>
    <submittedName>
        <fullName evidence="1">Uncharacterized protein</fullName>
    </submittedName>
</protein>
<dbReference type="Proteomes" id="UP000297907">
    <property type="component" value="Unassembled WGS sequence"/>
</dbReference>
<dbReference type="EMBL" id="SOFL01000036">
    <property type="protein sequence ID" value="TFC01038.1"/>
    <property type="molecule type" value="Genomic_DNA"/>
</dbReference>
<dbReference type="AlphaFoldDB" id="A0A4R8W5G8"/>
<name>A0A4R8W5G8_9MICO</name>
<keyword evidence="2" id="KW-1185">Reference proteome</keyword>